<dbReference type="HOGENOM" id="CLU_755791_0_0_7"/>
<proteinExistence type="predicted"/>
<evidence type="ECO:0000256" key="1">
    <source>
        <dbReference type="SAM" id="MobiDB-lite"/>
    </source>
</evidence>
<feature type="chain" id="PRO_5004060410" description="DUF3108 domain-containing protein" evidence="2">
    <location>
        <begin position="23"/>
        <end position="392"/>
    </location>
</feature>
<feature type="signal peptide" evidence="2">
    <location>
        <begin position="1"/>
        <end position="22"/>
    </location>
</feature>
<dbReference type="PATRIC" id="fig|1184267.3.peg.938"/>
<feature type="compositionally biased region" description="Basic and acidic residues" evidence="1">
    <location>
        <begin position="126"/>
        <end position="137"/>
    </location>
</feature>
<dbReference type="STRING" id="1184267.A11Q_923"/>
<evidence type="ECO:0008006" key="5">
    <source>
        <dbReference type="Google" id="ProtNLM"/>
    </source>
</evidence>
<keyword evidence="2" id="KW-0732">Signal</keyword>
<evidence type="ECO:0000256" key="2">
    <source>
        <dbReference type="SAM" id="SignalP"/>
    </source>
</evidence>
<organism evidence="3 4">
    <name type="scientific">Pseudobdellovibrio exovorus JSS</name>
    <dbReference type="NCBI Taxonomy" id="1184267"/>
    <lineage>
        <taxon>Bacteria</taxon>
        <taxon>Pseudomonadati</taxon>
        <taxon>Bdellovibrionota</taxon>
        <taxon>Bdellovibrionia</taxon>
        <taxon>Bdellovibrionales</taxon>
        <taxon>Pseudobdellovibrionaceae</taxon>
        <taxon>Pseudobdellovibrio</taxon>
    </lineage>
</organism>
<name>M4VPT1_9BACT</name>
<keyword evidence="4" id="KW-1185">Reference proteome</keyword>
<protein>
    <recommendedName>
        <fullName evidence="5">DUF3108 domain-containing protein</fullName>
    </recommendedName>
</protein>
<dbReference type="InterPro" id="IPR021457">
    <property type="entry name" value="DUF3108"/>
</dbReference>
<dbReference type="eggNOG" id="COG3170">
    <property type="taxonomic scope" value="Bacteria"/>
</dbReference>
<accession>M4VPT1</accession>
<dbReference type="OrthoDB" id="5290931at2"/>
<feature type="compositionally biased region" description="Low complexity" evidence="1">
    <location>
        <begin position="62"/>
        <end position="74"/>
    </location>
</feature>
<gene>
    <name evidence="3" type="ORF">A11Q_923</name>
</gene>
<dbReference type="EMBL" id="CP003537">
    <property type="protein sequence ID" value="AGH95139.1"/>
    <property type="molecule type" value="Genomic_DNA"/>
</dbReference>
<feature type="region of interest" description="Disordered" evidence="1">
    <location>
        <begin position="125"/>
        <end position="157"/>
    </location>
</feature>
<dbReference type="RefSeq" id="WP_015469629.1">
    <property type="nucleotide sequence ID" value="NC_020813.1"/>
</dbReference>
<dbReference type="Proteomes" id="UP000012040">
    <property type="component" value="Chromosome"/>
</dbReference>
<dbReference type="KEGG" id="bex:A11Q_923"/>
<dbReference type="Pfam" id="PF11306">
    <property type="entry name" value="DUF3108"/>
    <property type="match status" value="1"/>
</dbReference>
<feature type="region of interest" description="Disordered" evidence="1">
    <location>
        <begin position="46"/>
        <end position="76"/>
    </location>
</feature>
<dbReference type="AlphaFoldDB" id="M4VPT1"/>
<evidence type="ECO:0000313" key="4">
    <source>
        <dbReference type="Proteomes" id="UP000012040"/>
    </source>
</evidence>
<reference evidence="3 4" key="1">
    <citation type="journal article" date="2013" name="ISME J.">
        <title>By their genes ye shall know them: genomic signatures of predatory bacteria.</title>
        <authorList>
            <person name="Pasternak Z."/>
            <person name="Pietrokovski S."/>
            <person name="Rotem O."/>
            <person name="Gophna U."/>
            <person name="Lurie-Weinberger M.N."/>
            <person name="Jurkevitch E."/>
        </authorList>
    </citation>
    <scope>NUCLEOTIDE SEQUENCE [LARGE SCALE GENOMIC DNA]</scope>
    <source>
        <strain evidence="3 4">JSS</strain>
    </source>
</reference>
<dbReference type="PROSITE" id="PS51257">
    <property type="entry name" value="PROKAR_LIPOPROTEIN"/>
    <property type="match status" value="1"/>
</dbReference>
<evidence type="ECO:0000313" key="3">
    <source>
        <dbReference type="EMBL" id="AGH95139.1"/>
    </source>
</evidence>
<sequence length="392" mass="44409">MKKVTIAILTSSFLLVSCSSLLKYDFDKAFSRNKEFEQQVVIVAPEESSPASSTSDEVKAEPPAVVTPHTPPTRARNEALSKEEAAMLFYEQSKAAKAKSTTVKPKETAAPTKVATVNKTATKAVAKAEKSTEDKTTKPKKREPDIEDSEGFDNQRRPLVDPFRVGEVVTHDVSYLGAKAGVLRLEVKPFAMVNNRKSYNFFIDVKSTSFFSKVYAVDDQVQTYVDYEELVPWVFKLNIRDSGQVKEAQSFFNFKTLKANYWERRYTEKDGQEEKKLEWDILPYSQNAFSAVFYMRVFQWTVGKEHQFRVADDEKNINFTGRAIEKTKLKTEAGTFDAIKIKAEIVSRGNLAKATDFYLWVSDDDRKYILRIEVKLPIGSLVSEVSSIKAGK</sequence>